<proteinExistence type="inferred from homology"/>
<evidence type="ECO:0000256" key="1">
    <source>
        <dbReference type="ARBA" id="ARBA00004173"/>
    </source>
</evidence>
<dbReference type="OrthoDB" id="20681at2759"/>
<evidence type="ECO:0000313" key="6">
    <source>
        <dbReference type="EMBL" id="VDI66423.1"/>
    </source>
</evidence>
<comment type="similarity">
    <text evidence="4">Belongs to the NDUFAF3 family.</text>
</comment>
<dbReference type="Gene3D" id="3.40.1230.10">
    <property type="entry name" value="MTH938-like"/>
    <property type="match status" value="1"/>
</dbReference>
<dbReference type="EMBL" id="UYJE01008710">
    <property type="protein sequence ID" value="VDI66423.1"/>
    <property type="molecule type" value="Genomic_DNA"/>
</dbReference>
<accession>A0A8B6GN51</accession>
<sequence length="265" mass="30297">MLHNVLKLGLLKRCNQCLSNAVRNLNTEGHFMKTELQFLTHEDESNYLYVHAFSQMGFLLSSETRVLGPIALFPKTVLHWNVRSHEYINEESLALFPLLVPKLDLVIIGYGDRDNKVSNSVFTFLKSKKINVEILPTDIACSTFNFLNLERRYVAAALIPPRKDMDIKVREDDHEDTFLINSTMPRNVVSTHSDSDIVIEKGKQLGGTTHSDSDIVIDKSKQLGGTNKIPSLQQRFRKYVQEDDETKDKETKDKNKSDNENDKKS</sequence>
<evidence type="ECO:0000256" key="3">
    <source>
        <dbReference type="ARBA" id="ARBA00023128"/>
    </source>
</evidence>
<comment type="caution">
    <text evidence="6">The sequence shown here is derived from an EMBL/GenBank/DDBJ whole genome shotgun (WGS) entry which is preliminary data.</text>
</comment>
<reference evidence="6" key="1">
    <citation type="submission" date="2018-11" db="EMBL/GenBank/DDBJ databases">
        <authorList>
            <person name="Alioto T."/>
            <person name="Alioto T."/>
        </authorList>
    </citation>
    <scope>NUCLEOTIDE SEQUENCE</scope>
</reference>
<organism evidence="6 7">
    <name type="scientific">Mytilus galloprovincialis</name>
    <name type="common">Mediterranean mussel</name>
    <dbReference type="NCBI Taxonomy" id="29158"/>
    <lineage>
        <taxon>Eukaryota</taxon>
        <taxon>Metazoa</taxon>
        <taxon>Spiralia</taxon>
        <taxon>Lophotrochozoa</taxon>
        <taxon>Mollusca</taxon>
        <taxon>Bivalvia</taxon>
        <taxon>Autobranchia</taxon>
        <taxon>Pteriomorphia</taxon>
        <taxon>Mytilida</taxon>
        <taxon>Mytiloidea</taxon>
        <taxon>Mytilidae</taxon>
        <taxon>Mytilinae</taxon>
        <taxon>Mytilus</taxon>
    </lineage>
</organism>
<keyword evidence="7" id="KW-1185">Reference proteome</keyword>
<dbReference type="AlphaFoldDB" id="A0A8B6GN51"/>
<keyword evidence="6" id="KW-0830">Ubiquinone</keyword>
<comment type="subcellular location">
    <subcellularLocation>
        <location evidence="1">Mitochondrion</location>
    </subcellularLocation>
</comment>
<dbReference type="CDD" id="cd05125">
    <property type="entry name" value="Mth938_2P1-like"/>
    <property type="match status" value="1"/>
</dbReference>
<dbReference type="GO" id="GO:0032981">
    <property type="term" value="P:mitochondrial respiratory chain complex I assembly"/>
    <property type="evidence" value="ECO:0007669"/>
    <property type="project" value="InterPro"/>
</dbReference>
<name>A0A8B6GN51_MYTGA</name>
<dbReference type="PANTHER" id="PTHR21192">
    <property type="entry name" value="NUCLEAR PROTEIN E3-3"/>
    <property type="match status" value="1"/>
</dbReference>
<dbReference type="Pfam" id="PF04430">
    <property type="entry name" value="DUF498"/>
    <property type="match status" value="1"/>
</dbReference>
<dbReference type="SUPFAM" id="SSF64076">
    <property type="entry name" value="MTH938-like"/>
    <property type="match status" value="1"/>
</dbReference>
<dbReference type="PANTHER" id="PTHR21192:SF2">
    <property type="entry name" value="NADH DEHYDROGENASE [UBIQUINONE] 1 ALPHA SUBCOMPLEX ASSEMBLY FACTOR 3"/>
    <property type="match status" value="1"/>
</dbReference>
<dbReference type="InterPro" id="IPR036748">
    <property type="entry name" value="MTH938-like_sf"/>
</dbReference>
<evidence type="ECO:0000256" key="2">
    <source>
        <dbReference type="ARBA" id="ARBA00021776"/>
    </source>
</evidence>
<dbReference type="GO" id="GO:0005743">
    <property type="term" value="C:mitochondrial inner membrane"/>
    <property type="evidence" value="ECO:0007669"/>
    <property type="project" value="TreeGrafter"/>
</dbReference>
<dbReference type="Proteomes" id="UP000596742">
    <property type="component" value="Unassembled WGS sequence"/>
</dbReference>
<gene>
    <name evidence="6" type="ORF">MGAL_10B055241</name>
</gene>
<keyword evidence="3" id="KW-0496">Mitochondrion</keyword>
<dbReference type="InterPro" id="IPR007523">
    <property type="entry name" value="NDUFAF3/AAMDC"/>
</dbReference>
<evidence type="ECO:0000313" key="7">
    <source>
        <dbReference type="Proteomes" id="UP000596742"/>
    </source>
</evidence>
<evidence type="ECO:0000256" key="4">
    <source>
        <dbReference type="ARBA" id="ARBA00049984"/>
    </source>
</evidence>
<feature type="region of interest" description="Disordered" evidence="5">
    <location>
        <begin position="238"/>
        <end position="265"/>
    </location>
</feature>
<dbReference type="InterPro" id="IPR034095">
    <property type="entry name" value="NDUF3"/>
</dbReference>
<evidence type="ECO:0000256" key="5">
    <source>
        <dbReference type="SAM" id="MobiDB-lite"/>
    </source>
</evidence>
<feature type="compositionally biased region" description="Basic and acidic residues" evidence="5">
    <location>
        <begin position="246"/>
        <end position="265"/>
    </location>
</feature>
<protein>
    <recommendedName>
        <fullName evidence="2">NADH dehydrogenase [ubiquinone] 1 alpha subcomplex assembly factor 3</fullName>
    </recommendedName>
</protein>